<name>A0ACC2LBJ6_PERAE</name>
<comment type="caution">
    <text evidence="1">The sequence shown here is derived from an EMBL/GenBank/DDBJ whole genome shotgun (WGS) entry which is preliminary data.</text>
</comment>
<accession>A0ACC2LBJ6</accession>
<dbReference type="EMBL" id="CM056815">
    <property type="protein sequence ID" value="KAJ8630683.1"/>
    <property type="molecule type" value="Genomic_DNA"/>
</dbReference>
<evidence type="ECO:0000313" key="2">
    <source>
        <dbReference type="Proteomes" id="UP001234297"/>
    </source>
</evidence>
<proteinExistence type="predicted"/>
<dbReference type="Proteomes" id="UP001234297">
    <property type="component" value="Chromosome 7"/>
</dbReference>
<gene>
    <name evidence="1" type="ORF">MRB53_024006</name>
</gene>
<evidence type="ECO:0000313" key="1">
    <source>
        <dbReference type="EMBL" id="KAJ8630683.1"/>
    </source>
</evidence>
<protein>
    <submittedName>
        <fullName evidence="1">Uncharacterized protein</fullName>
    </submittedName>
</protein>
<organism evidence="1 2">
    <name type="scientific">Persea americana</name>
    <name type="common">Avocado</name>
    <dbReference type="NCBI Taxonomy" id="3435"/>
    <lineage>
        <taxon>Eukaryota</taxon>
        <taxon>Viridiplantae</taxon>
        <taxon>Streptophyta</taxon>
        <taxon>Embryophyta</taxon>
        <taxon>Tracheophyta</taxon>
        <taxon>Spermatophyta</taxon>
        <taxon>Magnoliopsida</taxon>
        <taxon>Magnoliidae</taxon>
        <taxon>Laurales</taxon>
        <taxon>Lauraceae</taxon>
        <taxon>Persea</taxon>
    </lineage>
</organism>
<sequence length="391" mass="44154">MQPKRAVGGRNAHIHDVFVRDDVARLTQQIEELTTQVAALAARDDQQRDRSPSLHYEEEEEAENKFHNPFGGHVKRGRRPMMGNPRDNRESRSRWDAGLKIDIPEFQPEESEHYITESGNSLEEQVGGDDGPLLVPDFSQPFELHCDASKVGIGAVLSQNGNRSDFMMHDGFLFKGNQLCVPESSLRLKIIEELHDKGHVERDKMLLTGFSPFYVTCGYNPRSPLDLASVPDLQRVPKKAEDLIVAIQEVHKNTQHNLLEAAAKYKHVADKKRRLVEFEVGDFVWAILTKDQFSVGEYNKLAARKIGPLEIIAKINSNDYRLKLPSHIRTLDVFNVKHLVPYHGDSSEDETANSRANSLPPGGSDVVQIEADEYMNALDRSKACRAAPKRY</sequence>
<keyword evidence="2" id="KW-1185">Reference proteome</keyword>
<reference evidence="1 2" key="1">
    <citation type="journal article" date="2022" name="Hortic Res">
        <title>A haplotype resolved chromosomal level avocado genome allows analysis of novel avocado genes.</title>
        <authorList>
            <person name="Nath O."/>
            <person name="Fletcher S.J."/>
            <person name="Hayward A."/>
            <person name="Shaw L.M."/>
            <person name="Masouleh A.K."/>
            <person name="Furtado A."/>
            <person name="Henry R.J."/>
            <person name="Mitter N."/>
        </authorList>
    </citation>
    <scope>NUCLEOTIDE SEQUENCE [LARGE SCALE GENOMIC DNA]</scope>
    <source>
        <strain evidence="2">cv. Hass</strain>
    </source>
</reference>